<dbReference type="STRING" id="3469.A0A4Y7IR87"/>
<dbReference type="Pfam" id="PF00501">
    <property type="entry name" value="AMP-binding"/>
    <property type="match status" value="1"/>
</dbReference>
<dbReference type="EMBL" id="CM010716">
    <property type="protein sequence ID" value="RZC49975.1"/>
    <property type="molecule type" value="Genomic_DNA"/>
</dbReference>
<evidence type="ECO:0000259" key="1">
    <source>
        <dbReference type="Pfam" id="PF00501"/>
    </source>
</evidence>
<dbReference type="OMA" id="DEPGHTD"/>
<keyword evidence="3" id="KW-1185">Reference proteome</keyword>
<dbReference type="PANTHER" id="PTHR22754:SF40">
    <property type="entry name" value="OS01G0636300 PROTEIN"/>
    <property type="match status" value="1"/>
</dbReference>
<protein>
    <recommendedName>
        <fullName evidence="1">AMP-dependent synthetase/ligase domain-containing protein</fullName>
    </recommendedName>
</protein>
<dbReference type="InterPro" id="IPR000873">
    <property type="entry name" value="AMP-dep_synth/lig_dom"/>
</dbReference>
<dbReference type="PANTHER" id="PTHR22754">
    <property type="entry name" value="DISCO-INTERACTING PROTEIN 2 DIP2 -RELATED"/>
    <property type="match status" value="1"/>
</dbReference>
<evidence type="ECO:0000313" key="2">
    <source>
        <dbReference type="EMBL" id="RZC49975.1"/>
    </source>
</evidence>
<dbReference type="InterPro" id="IPR045851">
    <property type="entry name" value="AMP-bd_C_sf"/>
</dbReference>
<accession>A0A4Y7IR87</accession>
<dbReference type="Gene3D" id="3.30.300.30">
    <property type="match status" value="1"/>
</dbReference>
<feature type="domain" description="AMP-dependent synthetase/ligase" evidence="1">
    <location>
        <begin position="43"/>
        <end position="284"/>
    </location>
</feature>
<dbReference type="Gene3D" id="3.40.50.12780">
    <property type="entry name" value="N-terminal domain of ligase-like"/>
    <property type="match status" value="1"/>
</dbReference>
<organism evidence="2 3">
    <name type="scientific">Papaver somniferum</name>
    <name type="common">Opium poppy</name>
    <dbReference type="NCBI Taxonomy" id="3469"/>
    <lineage>
        <taxon>Eukaryota</taxon>
        <taxon>Viridiplantae</taxon>
        <taxon>Streptophyta</taxon>
        <taxon>Embryophyta</taxon>
        <taxon>Tracheophyta</taxon>
        <taxon>Spermatophyta</taxon>
        <taxon>Magnoliopsida</taxon>
        <taxon>Ranunculales</taxon>
        <taxon>Papaveraceae</taxon>
        <taxon>Papaveroideae</taxon>
        <taxon>Papaver</taxon>
    </lineage>
</organism>
<dbReference type="Proteomes" id="UP000316621">
    <property type="component" value="Chromosome 2"/>
</dbReference>
<dbReference type="InterPro" id="IPR042099">
    <property type="entry name" value="ANL_N_sf"/>
</dbReference>
<evidence type="ECO:0000313" key="3">
    <source>
        <dbReference type="Proteomes" id="UP000316621"/>
    </source>
</evidence>
<dbReference type="SUPFAM" id="SSF56801">
    <property type="entry name" value="Acetyl-CoA synthetase-like"/>
    <property type="match status" value="1"/>
</dbReference>
<dbReference type="AlphaFoldDB" id="A0A4Y7IR87"/>
<name>A0A4Y7IR87_PAPSO</name>
<dbReference type="Gramene" id="RZC49975">
    <property type="protein sequence ID" value="RZC49975"/>
    <property type="gene ID" value="C5167_018408"/>
</dbReference>
<reference evidence="2 3" key="1">
    <citation type="journal article" date="2018" name="Science">
        <title>The opium poppy genome and morphinan production.</title>
        <authorList>
            <person name="Guo L."/>
            <person name="Winzer T."/>
            <person name="Yang X."/>
            <person name="Li Y."/>
            <person name="Ning Z."/>
            <person name="He Z."/>
            <person name="Teodor R."/>
            <person name="Lu Y."/>
            <person name="Bowser T.A."/>
            <person name="Graham I.A."/>
            <person name="Ye K."/>
        </authorList>
    </citation>
    <scope>NUCLEOTIDE SEQUENCE [LARGE SCALE GENOMIC DNA]</scope>
    <source>
        <strain evidence="3">cv. HN1</strain>
        <tissue evidence="2">Leaves</tissue>
    </source>
</reference>
<proteinExistence type="predicted"/>
<gene>
    <name evidence="2" type="ORF">C5167_018408</name>
</gene>
<sequence length="659" mass="73635">MRHSSENYDPCYPDQPVVDLYLPIWANQPSFKSKAAFVWVEDKDDATGVSSRSTLTYSQLNSSAQAIASRLLISLQRGDTVLILCPPGLQLVQIIFGCQRAGLLSVPICPPDLSLPNHHHHLIRVLSQTKPRAVISHQDYISGIQLLQNLKWVSVDDLKEDVDDDQSIKLNRSSSHVSYDGCKAEDVYLIQYTSGATGIPKPVLVTAGSAAHNVRAARKAYDLDPSSVIISWLPQYHDCGLMFLLLTVVSGATCILTSPASFVKRPRLWLELITEFKGNCTPVPSFALPLVVRRGRIDQACISPSYGLAENCTFVSTSWRKDFANMPSYKKLLPSARLSSNPSEQYDEEYDNEMDIIIVSQDTHELVEDGVEGEIWISSPSNATGYLGYPYLTSEVFQGRLQGRVSYQYVRTSDKGIVIGKERYLFVLGRCLDVITTQNYQQIHPHYLETTAYKSFPKLLRGGCIAAFQIPETIVIVAELQRSEERDAGVLLRLCEGIREAVWREHNNVEVGLVVLVKNGSVEKTTSDEEFYCYGGGDFIDGEDLKCLIDEYICNGISFRVWLDNMKANFRRCCGCWSCAADAKKLQMDVMLGGSSVGCVELMLHNGADRANNHHVFPGFIGENQFQTFNMMPMHQRSCSYLEIQCVAPECRLTPVEKS</sequence>